<gene>
    <name evidence="2" type="ORF">VP06_23485</name>
</gene>
<dbReference type="Proteomes" id="UP000035929">
    <property type="component" value="Unassembled WGS sequence"/>
</dbReference>
<accession>A0A0J6S849</accession>
<dbReference type="EMBL" id="LABX01000193">
    <property type="protein sequence ID" value="KMO29827.1"/>
    <property type="molecule type" value="Genomic_DNA"/>
</dbReference>
<proteinExistence type="predicted"/>
<feature type="region of interest" description="Disordered" evidence="1">
    <location>
        <begin position="1"/>
        <end position="52"/>
    </location>
</feature>
<sequence>MQLGVASTGRDAVQEGSVRQGSVRQGSVRQGSVRQGSAGHIARDGPVESGSHEILLDQLESEAAQPIKPLGDGHGLEEEADLIVRACVGAQVDGVMRAQLVPYGNQHGPWAGHAPREGLQPAVALPLGGVRPILA</sequence>
<organism evidence="2 3">
    <name type="scientific">Methylobacterium aquaticum</name>
    <dbReference type="NCBI Taxonomy" id="270351"/>
    <lineage>
        <taxon>Bacteria</taxon>
        <taxon>Pseudomonadati</taxon>
        <taxon>Pseudomonadota</taxon>
        <taxon>Alphaproteobacteria</taxon>
        <taxon>Hyphomicrobiales</taxon>
        <taxon>Methylobacteriaceae</taxon>
        <taxon>Methylobacterium</taxon>
    </lineage>
</organism>
<name>A0A0J6S849_9HYPH</name>
<dbReference type="AlphaFoldDB" id="A0A0J6S849"/>
<evidence type="ECO:0000313" key="2">
    <source>
        <dbReference type="EMBL" id="KMO29827.1"/>
    </source>
</evidence>
<evidence type="ECO:0000313" key="3">
    <source>
        <dbReference type="Proteomes" id="UP000035929"/>
    </source>
</evidence>
<feature type="compositionally biased region" description="Polar residues" evidence="1">
    <location>
        <begin position="17"/>
        <end position="35"/>
    </location>
</feature>
<reference evidence="2 3" key="1">
    <citation type="submission" date="2015-03" db="EMBL/GenBank/DDBJ databases">
        <title>Genome sequencing of Methylobacterium aquaticum DSM16371 type strain.</title>
        <authorList>
            <person name="Chaudhry V."/>
            <person name="Patil P.B."/>
        </authorList>
    </citation>
    <scope>NUCLEOTIDE SEQUENCE [LARGE SCALE GENOMIC DNA]</scope>
    <source>
        <strain evidence="2 3">DSM 16371</strain>
    </source>
</reference>
<feature type="compositionally biased region" description="Basic and acidic residues" evidence="1">
    <location>
        <begin position="41"/>
        <end position="52"/>
    </location>
</feature>
<evidence type="ECO:0000256" key="1">
    <source>
        <dbReference type="SAM" id="MobiDB-lite"/>
    </source>
</evidence>
<protein>
    <submittedName>
        <fullName evidence="2">Uncharacterized protein</fullName>
    </submittedName>
</protein>
<comment type="caution">
    <text evidence="2">The sequence shown here is derived from an EMBL/GenBank/DDBJ whole genome shotgun (WGS) entry which is preliminary data.</text>
</comment>